<feature type="chain" id="PRO_5041357519" evidence="1">
    <location>
        <begin position="19"/>
        <end position="390"/>
    </location>
</feature>
<name>A0AA39PTL5_9AGAR</name>
<keyword evidence="1" id="KW-0732">Signal</keyword>
<evidence type="ECO:0000313" key="2">
    <source>
        <dbReference type="EMBL" id="KAK0488948.1"/>
    </source>
</evidence>
<feature type="signal peptide" evidence="1">
    <location>
        <begin position="1"/>
        <end position="18"/>
    </location>
</feature>
<dbReference type="EMBL" id="JAUEPR010000002">
    <property type="protein sequence ID" value="KAK0488948.1"/>
    <property type="molecule type" value="Genomic_DNA"/>
</dbReference>
<keyword evidence="3" id="KW-1185">Reference proteome</keyword>
<protein>
    <submittedName>
        <fullName evidence="2">Uncharacterized protein</fullName>
    </submittedName>
</protein>
<dbReference type="PANTHER" id="PTHR46572">
    <property type="entry name" value="RHO1 GDP-GTP EXCHANGE PROTEIN 1-RELATED"/>
    <property type="match status" value="1"/>
</dbReference>
<gene>
    <name evidence="2" type="ORF">IW261DRAFT_383946</name>
</gene>
<proteinExistence type="predicted"/>
<dbReference type="PANTHER" id="PTHR46572:SF1">
    <property type="entry name" value="RHO1 GUANINE NUCLEOTIDE EXCHANGE FACTOR TUS1"/>
    <property type="match status" value="1"/>
</dbReference>
<organism evidence="2 3">
    <name type="scientific">Armillaria novae-zelandiae</name>
    <dbReference type="NCBI Taxonomy" id="153914"/>
    <lineage>
        <taxon>Eukaryota</taxon>
        <taxon>Fungi</taxon>
        <taxon>Dikarya</taxon>
        <taxon>Basidiomycota</taxon>
        <taxon>Agaricomycotina</taxon>
        <taxon>Agaricomycetes</taxon>
        <taxon>Agaricomycetidae</taxon>
        <taxon>Agaricales</taxon>
        <taxon>Marasmiineae</taxon>
        <taxon>Physalacriaceae</taxon>
        <taxon>Armillaria</taxon>
    </lineage>
</organism>
<dbReference type="AlphaFoldDB" id="A0AA39PTL5"/>
<evidence type="ECO:0000313" key="3">
    <source>
        <dbReference type="Proteomes" id="UP001175227"/>
    </source>
</evidence>
<evidence type="ECO:0000256" key="1">
    <source>
        <dbReference type="SAM" id="SignalP"/>
    </source>
</evidence>
<sequence length="390" mass="44000">MDRLQLLICLTMIARMTSLLYRQTQGTIWIYPLIPSCLVSPLKSRPSSEPRVNFGYEKGTGEAAGIWDFEAELDEQLYWNMSLLSEVALCLRTRIIKDTNVRNGVSYPSSFNGKNIIAILRACIEEEHDDTDTPLPLESLVLDIARSLQRQFLFCEVGSLEWGEETICNSEERIYKFLDDQEDSLSTGADDEAPTGVIPMLTPCYSPICSDDWPCFSYACPRWGQAQPSRPESGQPTTMGSKVRTSGVMISSTRPADITLLLDHVRDIGRTSHPEVKPVPDNILSSLNDPVRPQVASTESEGDLLDNYWELVKKMDTAFNTEFELTQFSHEIIAKLKVDSIGGSSYHSGLPRFQYNLKWCLALCISFPLVYSLSLNFPSLLDYIRVNYLY</sequence>
<dbReference type="Proteomes" id="UP001175227">
    <property type="component" value="Unassembled WGS sequence"/>
</dbReference>
<reference evidence="2" key="1">
    <citation type="submission" date="2023-06" db="EMBL/GenBank/DDBJ databases">
        <authorList>
            <consortium name="Lawrence Berkeley National Laboratory"/>
            <person name="Ahrendt S."/>
            <person name="Sahu N."/>
            <person name="Indic B."/>
            <person name="Wong-Bajracharya J."/>
            <person name="Merenyi Z."/>
            <person name="Ke H.-M."/>
            <person name="Monk M."/>
            <person name="Kocsube S."/>
            <person name="Drula E."/>
            <person name="Lipzen A."/>
            <person name="Balint B."/>
            <person name="Henrissat B."/>
            <person name="Andreopoulos B."/>
            <person name="Martin F.M."/>
            <person name="Harder C.B."/>
            <person name="Rigling D."/>
            <person name="Ford K.L."/>
            <person name="Foster G.D."/>
            <person name="Pangilinan J."/>
            <person name="Papanicolaou A."/>
            <person name="Barry K."/>
            <person name="LaButti K."/>
            <person name="Viragh M."/>
            <person name="Koriabine M."/>
            <person name="Yan M."/>
            <person name="Riley R."/>
            <person name="Champramary S."/>
            <person name="Plett K.L."/>
            <person name="Tsai I.J."/>
            <person name="Slot J."/>
            <person name="Sipos G."/>
            <person name="Plett J."/>
            <person name="Nagy L.G."/>
            <person name="Grigoriev I.V."/>
        </authorList>
    </citation>
    <scope>NUCLEOTIDE SEQUENCE</scope>
    <source>
        <strain evidence="2">ICMP 16352</strain>
    </source>
</reference>
<dbReference type="InterPro" id="IPR052233">
    <property type="entry name" value="Rho-type_GEFs"/>
</dbReference>
<accession>A0AA39PTL5</accession>
<comment type="caution">
    <text evidence="2">The sequence shown here is derived from an EMBL/GenBank/DDBJ whole genome shotgun (WGS) entry which is preliminary data.</text>
</comment>